<evidence type="ECO:0000256" key="1">
    <source>
        <dbReference type="SAM" id="Phobius"/>
    </source>
</evidence>
<keyword evidence="1" id="KW-0812">Transmembrane</keyword>
<feature type="transmembrane region" description="Helical" evidence="1">
    <location>
        <begin position="483"/>
        <end position="501"/>
    </location>
</feature>
<dbReference type="Proteomes" id="UP000285138">
    <property type="component" value="Unassembled WGS sequence"/>
</dbReference>
<evidence type="ECO:0008006" key="4">
    <source>
        <dbReference type="Google" id="ProtNLM"/>
    </source>
</evidence>
<dbReference type="AlphaFoldDB" id="A0A424YCM8"/>
<feature type="transmembrane region" description="Helical" evidence="1">
    <location>
        <begin position="21"/>
        <end position="45"/>
    </location>
</feature>
<feature type="transmembrane region" description="Helical" evidence="1">
    <location>
        <begin position="521"/>
        <end position="541"/>
    </location>
</feature>
<feature type="transmembrane region" description="Helical" evidence="1">
    <location>
        <begin position="553"/>
        <end position="570"/>
    </location>
</feature>
<comment type="caution">
    <text evidence="2">The sequence shown here is derived from an EMBL/GenBank/DDBJ whole genome shotgun (WGS) entry which is preliminary data.</text>
</comment>
<reference evidence="2 3" key="1">
    <citation type="submission" date="2018-08" db="EMBL/GenBank/DDBJ databases">
        <title>The metabolism and importance of syntrophic acetate oxidation coupled to methane or sulfide production in haloalkaline environments.</title>
        <authorList>
            <person name="Timmers P.H.A."/>
            <person name="Vavourakis C.D."/>
            <person name="Sorokin D.Y."/>
            <person name="Sinninghe Damste J.S."/>
            <person name="Muyzer G."/>
            <person name="Stams A.J.M."/>
            <person name="Plugge C.M."/>
        </authorList>
    </citation>
    <scope>NUCLEOTIDE SEQUENCE [LARGE SCALE GENOMIC DNA]</scope>
    <source>
        <strain evidence="2">MSAO_Bac1</strain>
    </source>
</reference>
<dbReference type="InterPro" id="IPR017850">
    <property type="entry name" value="Alkaline_phosphatase_core_sf"/>
</dbReference>
<feature type="transmembrane region" description="Helical" evidence="1">
    <location>
        <begin position="405"/>
        <end position="423"/>
    </location>
</feature>
<feature type="transmembrane region" description="Helical" evidence="1">
    <location>
        <begin position="457"/>
        <end position="476"/>
    </location>
</feature>
<evidence type="ECO:0000313" key="3">
    <source>
        <dbReference type="Proteomes" id="UP000285138"/>
    </source>
</evidence>
<protein>
    <recommendedName>
        <fullName evidence="4">Alkaline phosphatase family protein</fullName>
    </recommendedName>
</protein>
<organism evidence="2 3">
    <name type="scientific">Candidatus Syntrophonatronum acetioxidans</name>
    <dbReference type="NCBI Taxonomy" id="1795816"/>
    <lineage>
        <taxon>Bacteria</taxon>
        <taxon>Bacillati</taxon>
        <taxon>Bacillota</taxon>
        <taxon>Clostridia</taxon>
        <taxon>Eubacteriales</taxon>
        <taxon>Syntrophomonadaceae</taxon>
        <taxon>Candidatus Syntrophonatronum</taxon>
    </lineage>
</organism>
<feature type="transmembrane region" description="Helical" evidence="1">
    <location>
        <begin position="604"/>
        <end position="623"/>
    </location>
</feature>
<keyword evidence="1" id="KW-1133">Transmembrane helix</keyword>
<feature type="transmembrane region" description="Helical" evidence="1">
    <location>
        <begin position="699"/>
        <end position="719"/>
    </location>
</feature>
<proteinExistence type="predicted"/>
<keyword evidence="1" id="KW-0472">Membrane</keyword>
<feature type="transmembrane region" description="Helical" evidence="1">
    <location>
        <begin position="430"/>
        <end position="451"/>
    </location>
</feature>
<feature type="transmembrane region" description="Helical" evidence="1">
    <location>
        <begin position="576"/>
        <end position="595"/>
    </location>
</feature>
<gene>
    <name evidence="2" type="ORF">D5R97_06895</name>
</gene>
<dbReference type="EMBL" id="QZAA01000171">
    <property type="protein sequence ID" value="RQD75072.1"/>
    <property type="molecule type" value="Genomic_DNA"/>
</dbReference>
<dbReference type="SUPFAM" id="SSF53649">
    <property type="entry name" value="Alkaline phosphatase-like"/>
    <property type="match status" value="1"/>
</dbReference>
<name>A0A424YCM8_9FIRM</name>
<accession>A0A424YCM8</accession>
<feature type="transmembrane region" description="Helical" evidence="1">
    <location>
        <begin position="725"/>
        <end position="743"/>
    </location>
</feature>
<evidence type="ECO:0000313" key="2">
    <source>
        <dbReference type="EMBL" id="RQD75072.1"/>
    </source>
</evidence>
<sequence length="752" mass="82472">MKKSWKDWESERLRNNYNYGLILFMSSVLLILSFLISTGVVVGAAKGEGNKQVIVLVVDGLTLEEWEYARKRVPAIDKFVKKSSLALMNTGTAGRLSSENACVTIGAGARALGTGMAGLALSKDEIIDQYTAGVIYRRYTGKYPQGQVVHLGINSLVEVNDSHHYRVEPGALGTLIRGTGMKTALLGNGDGKDFNRLASTLIMDNHGMIDYGIVGQEILKEGEDYPFGVSIDVDKMWEGFLELVDKSQVIVIDWGDMTRLREKVPLLSPEKIRVNFDLQIENLGLFLERIMPLLGEERALLLFTPHPQGIINPSGDQISFLAMNKGPETPPVFLSSGTTQRPGLIASIDIAPSILDLLGLSYPSYLYGSPLFKIESGSENNLSSLLDLKGQINTIHQQRPAMIKAYIFSQIALVLLAVGALFLKIDLYRCIRLPMVFLMLAPLSFLIYGAFKPGNLFLAFLAVILLTILLTAVTSYGATNTDLFLRVGGMVSLALIGDVLTGANLMKNSIMGYDPISGARFYGIGNEYMGVLIGASVLFSASLYQKKNGDKRLMSLLIPFFFAFITYLFISPAWGANFGGSLTALVAFTVTYLGLEGKNIRGRGIWSGIAAVALLFILSLVLLNLKGEGGMVSHVGRAMWLIRWEGVEEIYNIISRKLAMNIKLFQYSLWSRILVLFLVLNGLLFFYPPGLIRRVMLRYGRLFQGFAGIIAGSITAIIFNDSGVVAGATVLMYGVISLLLIALEEKSRSLEY</sequence>
<feature type="transmembrane region" description="Helical" evidence="1">
    <location>
        <begin position="669"/>
        <end position="687"/>
    </location>
</feature>